<dbReference type="EMBL" id="PGCJ01000691">
    <property type="protein sequence ID" value="PLW24365.1"/>
    <property type="molecule type" value="Genomic_DNA"/>
</dbReference>
<comment type="caution">
    <text evidence="2">The sequence shown here is derived from an EMBL/GenBank/DDBJ whole genome shotgun (WGS) entry which is preliminary data.</text>
</comment>
<dbReference type="AlphaFoldDB" id="A0A2N5TFV5"/>
<accession>A0A2N5TFV5</accession>
<protein>
    <submittedName>
        <fullName evidence="2">Uncharacterized protein</fullName>
    </submittedName>
</protein>
<evidence type="ECO:0000313" key="3">
    <source>
        <dbReference type="Proteomes" id="UP000235388"/>
    </source>
</evidence>
<dbReference type="Proteomes" id="UP000235388">
    <property type="component" value="Unassembled WGS sequence"/>
</dbReference>
<feature type="region of interest" description="Disordered" evidence="1">
    <location>
        <begin position="1"/>
        <end position="31"/>
    </location>
</feature>
<proteinExistence type="predicted"/>
<reference evidence="2 3" key="1">
    <citation type="submission" date="2017-11" db="EMBL/GenBank/DDBJ databases">
        <title>De novo assembly and phasing of dikaryotic genomes from two isolates of Puccinia coronata f. sp. avenae, the causal agent of oat crown rust.</title>
        <authorList>
            <person name="Miller M.E."/>
            <person name="Zhang Y."/>
            <person name="Omidvar V."/>
            <person name="Sperschneider J."/>
            <person name="Schwessinger B."/>
            <person name="Raley C."/>
            <person name="Palmer J.M."/>
            <person name="Garnica D."/>
            <person name="Upadhyaya N."/>
            <person name="Rathjen J."/>
            <person name="Taylor J.M."/>
            <person name="Park R.F."/>
            <person name="Dodds P.N."/>
            <person name="Hirsch C.D."/>
            <person name="Kianian S.F."/>
            <person name="Figueroa M."/>
        </authorList>
    </citation>
    <scope>NUCLEOTIDE SEQUENCE [LARGE SCALE GENOMIC DNA]</scope>
    <source>
        <strain evidence="2">12NC29</strain>
    </source>
</reference>
<gene>
    <name evidence="2" type="ORF">PCANC_28421</name>
</gene>
<feature type="compositionally biased region" description="Basic and acidic residues" evidence="1">
    <location>
        <begin position="11"/>
        <end position="20"/>
    </location>
</feature>
<name>A0A2N5TFV5_9BASI</name>
<sequence>MLAVNQTGELGETHRERSRQTNEQTANQEKDQSFLLRAAHMAMERGAQSKAKTLLQSLAAIFPPPGKEGEPNDQAPPAAPTTVEPTIALGDILAPIRKEGGGSFIIGEVPDHAYRGLPSYYNKNVKAMKGSIPLTIFNPKWQQQAAAHHAEKKTFNKNNPGPQQMDAVVCTVVTQLPKLYWRFARHLHIQDVLGVGPHPQG</sequence>
<evidence type="ECO:0000313" key="2">
    <source>
        <dbReference type="EMBL" id="PLW24365.1"/>
    </source>
</evidence>
<evidence type="ECO:0000256" key="1">
    <source>
        <dbReference type="SAM" id="MobiDB-lite"/>
    </source>
</evidence>
<organism evidence="2 3">
    <name type="scientific">Puccinia coronata f. sp. avenae</name>
    <dbReference type="NCBI Taxonomy" id="200324"/>
    <lineage>
        <taxon>Eukaryota</taxon>
        <taxon>Fungi</taxon>
        <taxon>Dikarya</taxon>
        <taxon>Basidiomycota</taxon>
        <taxon>Pucciniomycotina</taxon>
        <taxon>Pucciniomycetes</taxon>
        <taxon>Pucciniales</taxon>
        <taxon>Pucciniaceae</taxon>
        <taxon>Puccinia</taxon>
    </lineage>
</organism>
<keyword evidence="3" id="KW-1185">Reference proteome</keyword>